<dbReference type="Gene3D" id="3.40.50.1100">
    <property type="match status" value="2"/>
</dbReference>
<dbReference type="RefSeq" id="WP_012519536.1">
    <property type="nucleotide sequence ID" value="NC_011138.3"/>
</dbReference>
<comment type="cofactor">
    <cofactor evidence="1">
        <name>pyridoxal 5'-phosphate</name>
        <dbReference type="ChEBI" id="CHEBI:597326"/>
    </cofactor>
</comment>
<evidence type="ECO:0000256" key="5">
    <source>
        <dbReference type="PIRSR" id="PIRSR006278-2"/>
    </source>
</evidence>
<dbReference type="Pfam" id="PF00291">
    <property type="entry name" value="PALP"/>
    <property type="match status" value="1"/>
</dbReference>
<dbReference type="InterPro" id="IPR027278">
    <property type="entry name" value="ACCD_DCysDesulf"/>
</dbReference>
<evidence type="ECO:0000256" key="4">
    <source>
        <dbReference type="PIRSR" id="PIRSR006278-1"/>
    </source>
</evidence>
<feature type="domain" description="Tryptophan synthase beta chain-like PALP" evidence="6">
    <location>
        <begin position="27"/>
        <end position="301"/>
    </location>
</feature>
<reference evidence="7 8" key="1">
    <citation type="journal article" date="2008" name="ISME J.">
        <title>Comparative genomics of two ecotypes of the marine planktonic copiotroph Alteromonas macleodii suggests alternative lifestyles associated with different kinds of particulate organic matter.</title>
        <authorList>
            <person name="Ivars-Martinez E."/>
            <person name="Martin-Cuadrado A.B."/>
            <person name="D'Auria G."/>
            <person name="Mira A."/>
            <person name="Ferriera S."/>
            <person name="Johnson J."/>
            <person name="Friedman R."/>
            <person name="Rodriguez-Valera F."/>
        </authorList>
    </citation>
    <scope>NUCLEOTIDE SEQUENCE [LARGE SCALE GENOMIC DNA]</scope>
    <source>
        <strain evidence="8">DSM 17117 / CIP 110805 / LMG 28347 / Deep ecotype</strain>
    </source>
</reference>
<accession>F2GDA8</accession>
<evidence type="ECO:0000313" key="8">
    <source>
        <dbReference type="Proteomes" id="UP000001870"/>
    </source>
</evidence>
<dbReference type="EMBL" id="CP001103">
    <property type="protein sequence ID" value="AEA99244.1"/>
    <property type="molecule type" value="Genomic_DNA"/>
</dbReference>
<feature type="modified residue" description="N6-(pyridoxal phosphate)lysine" evidence="5">
    <location>
        <position position="48"/>
    </location>
</feature>
<dbReference type="InterPro" id="IPR036052">
    <property type="entry name" value="TrpB-like_PALP_sf"/>
</dbReference>
<keyword evidence="8" id="KW-1185">Reference proteome</keyword>
<dbReference type="PANTHER" id="PTHR43780">
    <property type="entry name" value="1-AMINOCYCLOPROPANE-1-CARBOXYLATE DEAMINASE-RELATED"/>
    <property type="match status" value="1"/>
</dbReference>
<dbReference type="Proteomes" id="UP000001870">
    <property type="component" value="Chromosome"/>
</dbReference>
<reference evidence="7 8" key="2">
    <citation type="journal article" date="2015" name="Antonie Van Leeuwenhoek">
        <title>Ecophysiological diversity of a novel member of the genus Alteromonas, and description of Alteromonas mediterranea sp. nov.</title>
        <authorList>
            <person name="Ivanova E.P."/>
            <person name="Lopez-Perez M."/>
            <person name="Zabalos M."/>
            <person name="Nguyen S.H."/>
            <person name="Webb H.K."/>
            <person name="Ryan J."/>
            <person name="Lagutin K."/>
            <person name="Vyssotski M."/>
            <person name="Crawford R.J."/>
            <person name="Rodriguez-Valera F."/>
        </authorList>
    </citation>
    <scope>NUCLEOTIDE SEQUENCE [LARGE SCALE GENOMIC DNA]</scope>
    <source>
        <strain evidence="8">DSM 17117 / CIP 110805 / LMG 28347 / Deep ecotype</strain>
    </source>
</reference>
<evidence type="ECO:0000256" key="2">
    <source>
        <dbReference type="ARBA" id="ARBA00008639"/>
    </source>
</evidence>
<keyword evidence="3 5" id="KW-0663">Pyridoxal phosphate</keyword>
<comment type="similarity">
    <text evidence="2">Belongs to the ACC deaminase/D-cysteine desulfhydrase family.</text>
</comment>
<organism evidence="7 8">
    <name type="scientific">Alteromonas mediterranea (strain DSM 17117 / CIP 110805 / LMG 28347 / Deep ecotype)</name>
    <dbReference type="NCBI Taxonomy" id="1774373"/>
    <lineage>
        <taxon>Bacteria</taxon>
        <taxon>Pseudomonadati</taxon>
        <taxon>Pseudomonadota</taxon>
        <taxon>Gammaproteobacteria</taxon>
        <taxon>Alteromonadales</taxon>
        <taxon>Alteromonadaceae</taxon>
        <taxon>Alteromonas/Salinimonas group</taxon>
        <taxon>Alteromonas</taxon>
    </lineage>
</organism>
<dbReference type="KEGG" id="amc:MADE_1015560"/>
<dbReference type="GO" id="GO:0019148">
    <property type="term" value="F:D-cysteine desulfhydrase activity"/>
    <property type="evidence" value="ECO:0007669"/>
    <property type="project" value="TreeGrafter"/>
</dbReference>
<dbReference type="SUPFAM" id="SSF53686">
    <property type="entry name" value="Tryptophan synthase beta subunit-like PLP-dependent enzymes"/>
    <property type="match status" value="1"/>
</dbReference>
<dbReference type="PIRSF" id="PIRSF006278">
    <property type="entry name" value="ACCD_DCysDesulf"/>
    <property type="match status" value="1"/>
</dbReference>
<name>F2GDA8_ALTMD</name>
<dbReference type="InterPro" id="IPR001926">
    <property type="entry name" value="TrpB-like_PALP"/>
</dbReference>
<gene>
    <name evidence="7" type="ordered locus">MADE_1015560</name>
</gene>
<evidence type="ECO:0000259" key="6">
    <source>
        <dbReference type="Pfam" id="PF00291"/>
    </source>
</evidence>
<dbReference type="PANTHER" id="PTHR43780:SF2">
    <property type="entry name" value="1-AMINOCYCLOPROPANE-1-CARBOXYLATE DEAMINASE-RELATED"/>
    <property type="match status" value="1"/>
</dbReference>
<dbReference type="HOGENOM" id="CLU_048897_0_0_6"/>
<evidence type="ECO:0000256" key="3">
    <source>
        <dbReference type="ARBA" id="ARBA00022898"/>
    </source>
</evidence>
<dbReference type="AlphaFoldDB" id="F2GDA8"/>
<protein>
    <submittedName>
        <fullName evidence="7">D-cysteine desulfhydrase</fullName>
    </submittedName>
</protein>
<sequence>MLSLEDFKTSLTLPSPVEPFFPKWKGAEKVSLFVKRDDAIHPIMSGNKWRKLSNALPPSLPKAIVSFGGGFSNHLHALGFICFKLGIPFTAIIRGDYSATPSPMIKDLIQWQTHIEYVDRITYKKRSDSAYLNELKLQFPDAIIIPEGGSQAQALQGIKDLVDEIEVDFDFIVAPVASGATLAGIINALNKRNRTTATDFRSLHKVIGIGVLKGEGYLEGLVQKFLPISKHQTSWHIDHNYHFGGYAKAPNELQTFCNDFNDNMEFKIEPVYSGKAFWAVKDMLAKGKFEDRSRIVVLHTGGLQGAR</sequence>
<feature type="active site" description="Nucleophile" evidence="4">
    <location>
        <position position="72"/>
    </location>
</feature>
<evidence type="ECO:0000313" key="7">
    <source>
        <dbReference type="EMBL" id="AEA99244.1"/>
    </source>
</evidence>
<evidence type="ECO:0000256" key="1">
    <source>
        <dbReference type="ARBA" id="ARBA00001933"/>
    </source>
</evidence>
<proteinExistence type="inferred from homology"/>